<organism evidence="3">
    <name type="scientific">Solibacter usitatus (strain Ellin6076)</name>
    <dbReference type="NCBI Taxonomy" id="234267"/>
    <lineage>
        <taxon>Bacteria</taxon>
        <taxon>Pseudomonadati</taxon>
        <taxon>Acidobacteriota</taxon>
        <taxon>Terriglobia</taxon>
        <taxon>Bryobacterales</taxon>
        <taxon>Solibacteraceae</taxon>
        <taxon>Candidatus Solibacter</taxon>
    </lineage>
</organism>
<dbReference type="InParanoid" id="Q020X8"/>
<dbReference type="InterPro" id="IPR014729">
    <property type="entry name" value="Rossmann-like_a/b/a_fold"/>
</dbReference>
<dbReference type="eggNOG" id="COG0589">
    <property type="taxonomic scope" value="Bacteria"/>
</dbReference>
<dbReference type="AlphaFoldDB" id="Q020X8"/>
<dbReference type="PANTHER" id="PTHR46268">
    <property type="entry name" value="STRESS RESPONSE PROTEIN NHAX"/>
    <property type="match status" value="1"/>
</dbReference>
<dbReference type="EMBL" id="CP000473">
    <property type="protein sequence ID" value="ABJ84511.1"/>
    <property type="molecule type" value="Genomic_DNA"/>
</dbReference>
<dbReference type="PANTHER" id="PTHR46268:SF6">
    <property type="entry name" value="UNIVERSAL STRESS PROTEIN UP12"/>
    <property type="match status" value="1"/>
</dbReference>
<dbReference type="InterPro" id="IPR006016">
    <property type="entry name" value="UspA"/>
</dbReference>
<dbReference type="InterPro" id="IPR006015">
    <property type="entry name" value="Universal_stress_UspA"/>
</dbReference>
<gene>
    <name evidence="3" type="ordered locus">Acid_3539</name>
</gene>
<evidence type="ECO:0000256" key="1">
    <source>
        <dbReference type="ARBA" id="ARBA00008791"/>
    </source>
</evidence>
<dbReference type="STRING" id="234267.Acid_3539"/>
<dbReference type="KEGG" id="sus:Acid_3539"/>
<feature type="domain" description="UspA" evidence="2">
    <location>
        <begin position="157"/>
        <end position="288"/>
    </location>
</feature>
<dbReference type="Gene3D" id="3.40.50.620">
    <property type="entry name" value="HUPs"/>
    <property type="match status" value="2"/>
</dbReference>
<dbReference type="Pfam" id="PF00582">
    <property type="entry name" value="Usp"/>
    <property type="match status" value="2"/>
</dbReference>
<reference evidence="3" key="1">
    <citation type="submission" date="2006-10" db="EMBL/GenBank/DDBJ databases">
        <title>Complete sequence of Solibacter usitatus Ellin6076.</title>
        <authorList>
            <consortium name="US DOE Joint Genome Institute"/>
            <person name="Copeland A."/>
            <person name="Lucas S."/>
            <person name="Lapidus A."/>
            <person name="Barry K."/>
            <person name="Detter J.C."/>
            <person name="Glavina del Rio T."/>
            <person name="Hammon N."/>
            <person name="Israni S."/>
            <person name="Dalin E."/>
            <person name="Tice H."/>
            <person name="Pitluck S."/>
            <person name="Thompson L.S."/>
            <person name="Brettin T."/>
            <person name="Bruce D."/>
            <person name="Han C."/>
            <person name="Tapia R."/>
            <person name="Gilna P."/>
            <person name="Schmutz J."/>
            <person name="Larimer F."/>
            <person name="Land M."/>
            <person name="Hauser L."/>
            <person name="Kyrpides N."/>
            <person name="Mikhailova N."/>
            <person name="Janssen P.H."/>
            <person name="Kuske C.R."/>
            <person name="Richardson P."/>
        </authorList>
    </citation>
    <scope>NUCLEOTIDE SEQUENCE</scope>
    <source>
        <strain evidence="3">Ellin6076</strain>
    </source>
</reference>
<dbReference type="PRINTS" id="PR01438">
    <property type="entry name" value="UNVRSLSTRESS"/>
</dbReference>
<dbReference type="OrthoDB" id="9788959at2"/>
<dbReference type="CDD" id="cd00293">
    <property type="entry name" value="USP-like"/>
    <property type="match status" value="2"/>
</dbReference>
<dbReference type="SUPFAM" id="SSF52402">
    <property type="entry name" value="Adenine nucleotide alpha hydrolases-like"/>
    <property type="match status" value="2"/>
</dbReference>
<proteinExistence type="inferred from homology"/>
<evidence type="ECO:0000259" key="2">
    <source>
        <dbReference type="Pfam" id="PF00582"/>
    </source>
</evidence>
<protein>
    <submittedName>
        <fullName evidence="3">UspA domain protein</fullName>
    </submittedName>
</protein>
<feature type="domain" description="UspA" evidence="2">
    <location>
        <begin position="5"/>
        <end position="140"/>
    </location>
</feature>
<accession>Q020X8</accession>
<dbReference type="HOGENOM" id="CLU_049301_2_1_0"/>
<sequence length="290" mass="31460">MANLSRILVPVEFSPRCRGAAQYAEALACHFKGEIILLHVVLPPLANYSSFEAMAYSSAVDLAEEVARQRRVELAGFPCKAPGGVRNMVAIGDPAQVICEIARDERCDLIVMPTHGYGPFRRFLLGSVTAKVLHDAVCPVCTSPHMEMAPESTSFGFHQVLCAIDLALHSREVLAWADWFAREYAAALTIVHAIPSAATRRGGFYFDPDFGVELTRHASERIELLKEDLNIKAAVDIEGGETPLVVANAAESLKASVLIIGRGSTPRAHGHLPTNAYAIVRESPCPVFTI</sequence>
<comment type="similarity">
    <text evidence="1">Belongs to the universal stress protein A family.</text>
</comment>
<evidence type="ECO:0000313" key="3">
    <source>
        <dbReference type="EMBL" id="ABJ84511.1"/>
    </source>
</evidence>
<name>Q020X8_SOLUE</name>